<dbReference type="InterPro" id="IPR016181">
    <property type="entry name" value="Acyl_CoA_acyltransferase"/>
</dbReference>
<feature type="binding site" evidence="4">
    <location>
        <position position="33"/>
    </location>
    <ligand>
        <name>1D-myo-inositol 2-(L-cysteinylamino)-2-deoxy-alpha-D-glucopyranoside</name>
        <dbReference type="ChEBI" id="CHEBI:58887"/>
    </ligand>
</feature>
<keyword evidence="2 4" id="KW-0677">Repeat</keyword>
<feature type="domain" description="N-acetyltransferase" evidence="5">
    <location>
        <begin position="180"/>
        <end position="315"/>
    </location>
</feature>
<evidence type="ECO:0000256" key="3">
    <source>
        <dbReference type="ARBA" id="ARBA00023315"/>
    </source>
</evidence>
<dbReference type="EC" id="2.3.1.189" evidence="4"/>
<evidence type="ECO:0000313" key="7">
    <source>
        <dbReference type="Proteomes" id="UP001595823"/>
    </source>
</evidence>
<dbReference type="HAMAP" id="MF_01698">
    <property type="entry name" value="MshD"/>
    <property type="match status" value="1"/>
</dbReference>
<dbReference type="Gene3D" id="3.40.630.30">
    <property type="match status" value="1"/>
</dbReference>
<dbReference type="Proteomes" id="UP001595823">
    <property type="component" value="Unassembled WGS sequence"/>
</dbReference>
<evidence type="ECO:0000256" key="1">
    <source>
        <dbReference type="ARBA" id="ARBA00022679"/>
    </source>
</evidence>
<gene>
    <name evidence="4 6" type="primary">mshD</name>
    <name evidence="6" type="ORF">ACFPET_08495</name>
</gene>
<comment type="catalytic activity">
    <reaction evidence="4">
        <text>1D-myo-inositol 2-(L-cysteinylamino)-2-deoxy-alpha-D-glucopyranoside + acetyl-CoA = mycothiol + CoA + H(+)</text>
        <dbReference type="Rhea" id="RHEA:26172"/>
        <dbReference type="ChEBI" id="CHEBI:15378"/>
        <dbReference type="ChEBI" id="CHEBI:16768"/>
        <dbReference type="ChEBI" id="CHEBI:57287"/>
        <dbReference type="ChEBI" id="CHEBI:57288"/>
        <dbReference type="ChEBI" id="CHEBI:58887"/>
        <dbReference type="EC" id="2.3.1.189"/>
    </reaction>
</comment>
<dbReference type="GO" id="GO:0035447">
    <property type="term" value="F:mycothiol synthase activity"/>
    <property type="evidence" value="ECO:0007669"/>
    <property type="project" value="UniProtKB-EC"/>
</dbReference>
<dbReference type="PROSITE" id="PS51186">
    <property type="entry name" value="GNAT"/>
    <property type="match status" value="2"/>
</dbReference>
<dbReference type="PIRSF" id="PIRSF021524">
    <property type="entry name" value="MSH_acetyltransferase"/>
    <property type="match status" value="1"/>
</dbReference>
<dbReference type="InterPro" id="IPR050832">
    <property type="entry name" value="Bact_Acetyltransf"/>
</dbReference>
<evidence type="ECO:0000313" key="6">
    <source>
        <dbReference type="EMBL" id="MFC4335235.1"/>
    </source>
</evidence>
<feature type="domain" description="N-acetyltransferase" evidence="5">
    <location>
        <begin position="2"/>
        <end position="146"/>
    </location>
</feature>
<dbReference type="Pfam" id="PF13508">
    <property type="entry name" value="Acetyltransf_7"/>
    <property type="match status" value="1"/>
</dbReference>
<feature type="binding site" evidence="4">
    <location>
        <position position="234"/>
    </location>
    <ligand>
        <name>1D-myo-inositol 2-(L-cysteinylamino)-2-deoxy-alpha-D-glucopyranoside</name>
        <dbReference type="ChEBI" id="CHEBI:58887"/>
    </ligand>
</feature>
<reference evidence="7" key="1">
    <citation type="journal article" date="2019" name="Int. J. Syst. Evol. Microbiol.">
        <title>The Global Catalogue of Microorganisms (GCM) 10K type strain sequencing project: providing services to taxonomists for standard genome sequencing and annotation.</title>
        <authorList>
            <consortium name="The Broad Institute Genomics Platform"/>
            <consortium name="The Broad Institute Genome Sequencing Center for Infectious Disease"/>
            <person name="Wu L."/>
            <person name="Ma J."/>
        </authorList>
    </citation>
    <scope>NUCLEOTIDE SEQUENCE [LARGE SCALE GENOMIC DNA]</scope>
    <source>
        <strain evidence="7">IBRC-M 10908</strain>
    </source>
</reference>
<comment type="caution">
    <text evidence="6">The sequence shown here is derived from an EMBL/GenBank/DDBJ whole genome shotgun (WGS) entry which is preliminary data.</text>
</comment>
<dbReference type="InterPro" id="IPR000182">
    <property type="entry name" value="GNAT_dom"/>
</dbReference>
<keyword evidence="1 4" id="KW-0808">Transferase</keyword>
<dbReference type="InterPro" id="IPR017813">
    <property type="entry name" value="Mycothiol_AcTrfase"/>
</dbReference>
<dbReference type="SUPFAM" id="SSF55729">
    <property type="entry name" value="Acyl-CoA N-acyltransferases (Nat)"/>
    <property type="match status" value="2"/>
</dbReference>
<feature type="binding site" evidence="4">
    <location>
        <begin position="257"/>
        <end position="263"/>
    </location>
    <ligand>
        <name>acetyl-CoA</name>
        <dbReference type="ChEBI" id="CHEBI:57288"/>
        <label>2</label>
    </ligand>
</feature>
<evidence type="ECO:0000256" key="2">
    <source>
        <dbReference type="ARBA" id="ARBA00022737"/>
    </source>
</evidence>
<keyword evidence="3 4" id="KW-0012">Acyltransferase</keyword>
<dbReference type="CDD" id="cd04301">
    <property type="entry name" value="NAT_SF"/>
    <property type="match status" value="2"/>
</dbReference>
<feature type="binding site" evidence="4">
    <location>
        <begin position="289"/>
        <end position="294"/>
    </location>
    <ligand>
        <name>acetyl-CoA</name>
        <dbReference type="ChEBI" id="CHEBI:57288"/>
        <label>2</label>
    </ligand>
</feature>
<evidence type="ECO:0000256" key="4">
    <source>
        <dbReference type="HAMAP-Rule" id="MF_01698"/>
    </source>
</evidence>
<feature type="binding site" evidence="4">
    <location>
        <begin position="250"/>
        <end position="252"/>
    </location>
    <ligand>
        <name>acetyl-CoA</name>
        <dbReference type="ChEBI" id="CHEBI:57288"/>
        <label>2</label>
    </ligand>
</feature>
<comment type="caution">
    <text evidence="4">Lacks conserved residue(s) required for the propagation of feature annotation.</text>
</comment>
<feature type="binding site" evidence="4">
    <location>
        <position position="246"/>
    </location>
    <ligand>
        <name>1D-myo-inositol 2-(L-cysteinylamino)-2-deoxy-alpha-D-glucopyranoside</name>
        <dbReference type="ChEBI" id="CHEBI:58887"/>
    </ligand>
</feature>
<protein>
    <recommendedName>
        <fullName evidence="4">Mycothiol acetyltransferase</fullName>
        <shortName evidence="4">MSH acetyltransferase</shortName>
        <ecNumber evidence="4">2.3.1.189</ecNumber>
    </recommendedName>
    <alternativeName>
        <fullName evidence="4">Mycothiol synthase</fullName>
    </alternativeName>
</protein>
<evidence type="ECO:0000259" key="5">
    <source>
        <dbReference type="PROSITE" id="PS51186"/>
    </source>
</evidence>
<sequence>MALVEALSDDQVRGIRRLAERSLERDGVEALNEQTLLNLDRAPGPGFYHFVLGSGDDVTGYAQMEIADGDAHAEMTVDPDHRREGHGRRLMEDLVTTATGEAEFLRLWAHGDTSAAQKVAESEGFSRDRVLFELGMDASQMDWPESWPEGAGEWPTGSAPAAVLPQGFSLRHFDPGTDEDELVRVNAAAFADHPEQGRWTFEDVITREQEEWFDPEGIILAFQGDALRGFHWTKMVPENGAGIVGEIYVVGIDPPAQGTGLGKVLTLAGMAHMAARGATTLTLFVDESNSRAVRLYRNQGFETVRTDVQYKRPLE</sequence>
<dbReference type="Pfam" id="PF00583">
    <property type="entry name" value="Acetyltransf_1"/>
    <property type="match status" value="1"/>
</dbReference>
<proteinExistence type="inferred from homology"/>
<feature type="binding site" evidence="4">
    <location>
        <position position="195"/>
    </location>
    <ligand>
        <name>1D-myo-inositol 2-(L-cysteinylamino)-2-deoxy-alpha-D-glucopyranoside</name>
        <dbReference type="ChEBI" id="CHEBI:58887"/>
    </ligand>
</feature>
<comment type="function">
    <text evidence="4">Catalyzes the transfer of acetyl from acetyl-CoA to desacetylmycothiol (Cys-GlcN-Ins) to form mycothiol.</text>
</comment>
<dbReference type="NCBIfam" id="TIGR03448">
    <property type="entry name" value="mycothiol_MshD"/>
    <property type="match status" value="1"/>
</dbReference>
<dbReference type="EMBL" id="JBHSDK010000012">
    <property type="protein sequence ID" value="MFC4335235.1"/>
    <property type="molecule type" value="Genomic_DNA"/>
</dbReference>
<comment type="subunit">
    <text evidence="4">Monomer.</text>
</comment>
<dbReference type="RefSeq" id="WP_380619738.1">
    <property type="nucleotide sequence ID" value="NZ_JBHSDK010000012.1"/>
</dbReference>
<accession>A0ABV8TWS9</accession>
<dbReference type="PANTHER" id="PTHR43877">
    <property type="entry name" value="AMINOALKYLPHOSPHONATE N-ACETYLTRANSFERASE-RELATED-RELATED"/>
    <property type="match status" value="1"/>
</dbReference>
<keyword evidence="7" id="KW-1185">Reference proteome</keyword>
<comment type="similarity">
    <text evidence="4">Belongs to the acetyltransferase family. MshD subfamily.</text>
</comment>
<name>A0ABV8TWS9_9ACTN</name>
<organism evidence="6 7">
    <name type="scientific">Salininema proteolyticum</name>
    <dbReference type="NCBI Taxonomy" id="1607685"/>
    <lineage>
        <taxon>Bacteria</taxon>
        <taxon>Bacillati</taxon>
        <taxon>Actinomycetota</taxon>
        <taxon>Actinomycetes</taxon>
        <taxon>Glycomycetales</taxon>
        <taxon>Glycomycetaceae</taxon>
        <taxon>Salininema</taxon>
    </lineage>
</organism>